<dbReference type="RefSeq" id="WP_109929470.1">
    <property type="nucleotide sequence ID" value="NZ_QGNY01000003.1"/>
</dbReference>
<dbReference type="Proteomes" id="UP000245391">
    <property type="component" value="Unassembled WGS sequence"/>
</dbReference>
<proteinExistence type="predicted"/>
<organism evidence="3 4">
    <name type="scientific">Pedobacter paludis</name>
    <dbReference type="NCBI Taxonomy" id="2203212"/>
    <lineage>
        <taxon>Bacteria</taxon>
        <taxon>Pseudomonadati</taxon>
        <taxon>Bacteroidota</taxon>
        <taxon>Sphingobacteriia</taxon>
        <taxon>Sphingobacteriales</taxon>
        <taxon>Sphingobacteriaceae</taxon>
        <taxon>Pedobacter</taxon>
    </lineage>
</organism>
<dbReference type="GO" id="GO:0000155">
    <property type="term" value="F:phosphorelay sensor kinase activity"/>
    <property type="evidence" value="ECO:0007669"/>
    <property type="project" value="InterPro"/>
</dbReference>
<keyword evidence="1" id="KW-0812">Transmembrane</keyword>
<feature type="domain" description="Signal transduction histidine kinase internal region" evidence="2">
    <location>
        <begin position="180"/>
        <end position="250"/>
    </location>
</feature>
<dbReference type="GO" id="GO:0016020">
    <property type="term" value="C:membrane"/>
    <property type="evidence" value="ECO:0007669"/>
    <property type="project" value="InterPro"/>
</dbReference>
<dbReference type="Pfam" id="PF06580">
    <property type="entry name" value="His_kinase"/>
    <property type="match status" value="1"/>
</dbReference>
<feature type="transmembrane region" description="Helical" evidence="1">
    <location>
        <begin position="21"/>
        <end position="41"/>
    </location>
</feature>
<name>A0A317F1U2_9SPHI</name>
<feature type="transmembrane region" description="Helical" evidence="1">
    <location>
        <begin position="80"/>
        <end position="106"/>
    </location>
</feature>
<evidence type="ECO:0000313" key="3">
    <source>
        <dbReference type="EMBL" id="PWS32017.1"/>
    </source>
</evidence>
<keyword evidence="1" id="KW-0472">Membrane</keyword>
<feature type="transmembrane region" description="Helical" evidence="1">
    <location>
        <begin position="126"/>
        <end position="148"/>
    </location>
</feature>
<feature type="transmembrane region" description="Helical" evidence="1">
    <location>
        <begin position="47"/>
        <end position="68"/>
    </location>
</feature>
<dbReference type="PANTHER" id="PTHR34220:SF7">
    <property type="entry name" value="SENSOR HISTIDINE KINASE YPDA"/>
    <property type="match status" value="1"/>
</dbReference>
<keyword evidence="1" id="KW-1133">Transmembrane helix</keyword>
<dbReference type="EMBL" id="QGNY01000003">
    <property type="protein sequence ID" value="PWS32017.1"/>
    <property type="molecule type" value="Genomic_DNA"/>
</dbReference>
<reference evidence="4" key="1">
    <citation type="submission" date="2018-05" db="EMBL/GenBank/DDBJ databases">
        <title>Pedobacter paludis sp. nov., isolated from wetland soil.</title>
        <authorList>
            <person name="Zhang Y."/>
        </authorList>
    </citation>
    <scope>NUCLEOTIDE SEQUENCE [LARGE SCALE GENOMIC DNA]</scope>
    <source>
        <strain evidence="4">R-8</strain>
    </source>
</reference>
<gene>
    <name evidence="3" type="ORF">DF947_09540</name>
</gene>
<comment type="caution">
    <text evidence="3">The sequence shown here is derived from an EMBL/GenBank/DDBJ whole genome shotgun (WGS) entry which is preliminary data.</text>
</comment>
<dbReference type="InterPro" id="IPR050640">
    <property type="entry name" value="Bact_2-comp_sensor_kinase"/>
</dbReference>
<evidence type="ECO:0000259" key="2">
    <source>
        <dbReference type="Pfam" id="PF06580"/>
    </source>
</evidence>
<dbReference type="PANTHER" id="PTHR34220">
    <property type="entry name" value="SENSOR HISTIDINE KINASE YPDA"/>
    <property type="match status" value="1"/>
</dbReference>
<evidence type="ECO:0000256" key="1">
    <source>
        <dbReference type="SAM" id="Phobius"/>
    </source>
</evidence>
<keyword evidence="4" id="KW-1185">Reference proteome</keyword>
<dbReference type="OrthoDB" id="9792992at2"/>
<dbReference type="InterPro" id="IPR010559">
    <property type="entry name" value="Sig_transdc_His_kin_internal"/>
</dbReference>
<sequence length="382" mass="43923">MDAQKSILNKSIIHWFYGRKVHFISWAIFITWEAVIVGLIFGKFGTIANYSIHYAINISLFYIHAYLLGKALQFPNSTAWKLPLFIAIEILAYIGFVFYLDSFLYIYTNILEGKPNASDKIRILTLLWRCLFFIFFGTGYYFLITYLSEKKEKQRIDKLRFKVLLEKEKTEKQLALARNALLQAQINPHLLFNTLEFIYQKLKNISPNDAQAMLYLSEVMRYAASADGTKAFLSLRQEIAQCENLISLHGITEGELFTGFAYAPDVEELAFIPLVLVTVLENMFKHGDLKSDTVRAELSIYLDNDALVIESINANRVFPHRKGLSSGLDNIKYRLEYAYGAQAVLHYENVGDTFKLVIRVEKSALNLSNNHPLEVLQQYKTS</sequence>
<dbReference type="AlphaFoldDB" id="A0A317F1U2"/>
<accession>A0A317F1U2</accession>
<evidence type="ECO:0000313" key="4">
    <source>
        <dbReference type="Proteomes" id="UP000245391"/>
    </source>
</evidence>
<protein>
    <recommendedName>
        <fullName evidence="2">Signal transduction histidine kinase internal region domain-containing protein</fullName>
    </recommendedName>
</protein>